<gene>
    <name evidence="2" type="ORF">H0B56_06460</name>
</gene>
<evidence type="ECO:0000256" key="1">
    <source>
        <dbReference type="SAM" id="MobiDB-lite"/>
    </source>
</evidence>
<name>A0A838A995_9PSEU</name>
<dbReference type="Proteomes" id="UP000582974">
    <property type="component" value="Unassembled WGS sequence"/>
</dbReference>
<evidence type="ECO:0000313" key="3">
    <source>
        <dbReference type="Proteomes" id="UP000582974"/>
    </source>
</evidence>
<evidence type="ECO:0008006" key="4">
    <source>
        <dbReference type="Google" id="ProtNLM"/>
    </source>
</evidence>
<dbReference type="EMBL" id="JACCKD010000002">
    <property type="protein sequence ID" value="MBA0125179.1"/>
    <property type="molecule type" value="Genomic_DNA"/>
</dbReference>
<sequence length="99" mass="11236">MPRRNRPNRSRKKAHAERPIAPGWATTEPGADGDWIVRNVPGSGAAKLYRCPGCDHEIRPGTPHIVAWPADSTGSVTERRHWHTGCWRARDRREPPRGW</sequence>
<protein>
    <recommendedName>
        <fullName evidence="4">ATP/GTP-binding protein</fullName>
    </recommendedName>
</protein>
<accession>A0A838A995</accession>
<keyword evidence="3" id="KW-1185">Reference proteome</keyword>
<dbReference type="RefSeq" id="WP_180892006.1">
    <property type="nucleotide sequence ID" value="NZ_JACCKD010000002.1"/>
</dbReference>
<comment type="caution">
    <text evidence="2">The sequence shown here is derived from an EMBL/GenBank/DDBJ whole genome shotgun (WGS) entry which is preliminary data.</text>
</comment>
<dbReference type="AlphaFoldDB" id="A0A838A995"/>
<feature type="compositionally biased region" description="Basic residues" evidence="1">
    <location>
        <begin position="1"/>
        <end position="15"/>
    </location>
</feature>
<organism evidence="2 3">
    <name type="scientific">Haloechinothrix aidingensis</name>
    <dbReference type="NCBI Taxonomy" id="2752311"/>
    <lineage>
        <taxon>Bacteria</taxon>
        <taxon>Bacillati</taxon>
        <taxon>Actinomycetota</taxon>
        <taxon>Actinomycetes</taxon>
        <taxon>Pseudonocardiales</taxon>
        <taxon>Pseudonocardiaceae</taxon>
        <taxon>Haloechinothrix</taxon>
    </lineage>
</organism>
<feature type="region of interest" description="Disordered" evidence="1">
    <location>
        <begin position="1"/>
        <end position="31"/>
    </location>
</feature>
<reference evidence="2 3" key="1">
    <citation type="submission" date="2020-07" db="EMBL/GenBank/DDBJ databases">
        <title>Genome of Haloechinothrix sp.</title>
        <authorList>
            <person name="Tang S.-K."/>
            <person name="Yang L."/>
            <person name="Zhu W.-Y."/>
        </authorList>
    </citation>
    <scope>NUCLEOTIDE SEQUENCE [LARGE SCALE GENOMIC DNA]</scope>
    <source>
        <strain evidence="2 3">YIM 98757</strain>
    </source>
</reference>
<evidence type="ECO:0000313" key="2">
    <source>
        <dbReference type="EMBL" id="MBA0125179.1"/>
    </source>
</evidence>
<proteinExistence type="predicted"/>